<name>A0A6J7GM95_9ZZZZ</name>
<protein>
    <submittedName>
        <fullName evidence="1">Unannotated protein</fullName>
    </submittedName>
</protein>
<proteinExistence type="predicted"/>
<accession>A0A6J7GM95</accession>
<sequence>MESADRTVHRAAAPDAAPGIVSPYDLVDIVDEVLDDDGPAADRALDQLQLILADERASRDNLLTALLLAARRHTRSRSEPS</sequence>
<evidence type="ECO:0000313" key="1">
    <source>
        <dbReference type="EMBL" id="CAB4905480.1"/>
    </source>
</evidence>
<gene>
    <name evidence="1" type="ORF">UFOPK3564_00850</name>
</gene>
<dbReference type="EMBL" id="CAFBMK010000034">
    <property type="protein sequence ID" value="CAB4905480.1"/>
    <property type="molecule type" value="Genomic_DNA"/>
</dbReference>
<organism evidence="1">
    <name type="scientific">freshwater metagenome</name>
    <dbReference type="NCBI Taxonomy" id="449393"/>
    <lineage>
        <taxon>unclassified sequences</taxon>
        <taxon>metagenomes</taxon>
        <taxon>ecological metagenomes</taxon>
    </lineage>
</organism>
<dbReference type="AlphaFoldDB" id="A0A6J7GM95"/>
<reference evidence="1" key="1">
    <citation type="submission" date="2020-05" db="EMBL/GenBank/DDBJ databases">
        <authorList>
            <person name="Chiriac C."/>
            <person name="Salcher M."/>
            <person name="Ghai R."/>
            <person name="Kavagutti S V."/>
        </authorList>
    </citation>
    <scope>NUCLEOTIDE SEQUENCE</scope>
</reference>